<dbReference type="SMART" id="SM00267">
    <property type="entry name" value="GGDEF"/>
    <property type="match status" value="1"/>
</dbReference>
<dbReference type="InterPro" id="IPR000160">
    <property type="entry name" value="GGDEF_dom"/>
</dbReference>
<evidence type="ECO:0000256" key="2">
    <source>
        <dbReference type="ARBA" id="ARBA00034247"/>
    </source>
</evidence>
<evidence type="ECO:0000256" key="1">
    <source>
        <dbReference type="ARBA" id="ARBA00012528"/>
    </source>
</evidence>
<dbReference type="EMBL" id="JAUFQC010000027">
    <property type="protein sequence ID" value="MDN3611745.1"/>
    <property type="molecule type" value="Genomic_DNA"/>
</dbReference>
<feature type="transmembrane region" description="Helical" evidence="3">
    <location>
        <begin position="6"/>
        <end position="28"/>
    </location>
</feature>
<evidence type="ECO:0000256" key="3">
    <source>
        <dbReference type="SAM" id="Phobius"/>
    </source>
</evidence>
<keyword evidence="3" id="KW-0812">Transmembrane</keyword>
<feature type="transmembrane region" description="Helical" evidence="3">
    <location>
        <begin position="194"/>
        <end position="213"/>
    </location>
</feature>
<keyword evidence="6" id="KW-1185">Reference proteome</keyword>
<comment type="catalytic activity">
    <reaction evidence="2">
        <text>2 GTP = 3',3'-c-di-GMP + 2 diphosphate</text>
        <dbReference type="Rhea" id="RHEA:24898"/>
        <dbReference type="ChEBI" id="CHEBI:33019"/>
        <dbReference type="ChEBI" id="CHEBI:37565"/>
        <dbReference type="ChEBI" id="CHEBI:58805"/>
        <dbReference type="EC" id="2.7.7.65"/>
    </reaction>
</comment>
<evidence type="ECO:0000313" key="5">
    <source>
        <dbReference type="EMBL" id="MDN3611745.1"/>
    </source>
</evidence>
<accession>A0ABT8BX74</accession>
<feature type="transmembrane region" description="Helical" evidence="3">
    <location>
        <begin position="155"/>
        <end position="174"/>
    </location>
</feature>
<dbReference type="Pfam" id="PF00990">
    <property type="entry name" value="GGDEF"/>
    <property type="match status" value="1"/>
</dbReference>
<protein>
    <recommendedName>
        <fullName evidence="1">diguanylate cyclase</fullName>
        <ecNumber evidence="1">2.7.7.65</ecNumber>
    </recommendedName>
</protein>
<reference evidence="6" key="1">
    <citation type="journal article" date="2019" name="Int. J. Syst. Evol. Microbiol.">
        <title>The Global Catalogue of Microorganisms (GCM) 10K type strain sequencing project: providing services to taxonomists for standard genome sequencing and annotation.</title>
        <authorList>
            <consortium name="The Broad Institute Genomics Platform"/>
            <consortium name="The Broad Institute Genome Sequencing Center for Infectious Disease"/>
            <person name="Wu L."/>
            <person name="Ma J."/>
        </authorList>
    </citation>
    <scope>NUCLEOTIDE SEQUENCE [LARGE SCALE GENOMIC DNA]</scope>
    <source>
        <strain evidence="6">CECT 7398</strain>
    </source>
</reference>
<dbReference type="SUPFAM" id="SSF55073">
    <property type="entry name" value="Nucleotide cyclase"/>
    <property type="match status" value="1"/>
</dbReference>
<evidence type="ECO:0000313" key="6">
    <source>
        <dbReference type="Proteomes" id="UP001238540"/>
    </source>
</evidence>
<gene>
    <name evidence="5" type="ORF">QWZ16_19290</name>
</gene>
<dbReference type="NCBIfam" id="TIGR00254">
    <property type="entry name" value="GGDEF"/>
    <property type="match status" value="1"/>
</dbReference>
<evidence type="ECO:0000259" key="4">
    <source>
        <dbReference type="PROSITE" id="PS50887"/>
    </source>
</evidence>
<feature type="domain" description="GGDEF" evidence="4">
    <location>
        <begin position="255"/>
        <end position="386"/>
    </location>
</feature>
<keyword evidence="5" id="KW-0808">Transferase</keyword>
<feature type="transmembrane region" description="Helical" evidence="3">
    <location>
        <begin position="98"/>
        <end position="118"/>
    </location>
</feature>
<dbReference type="PANTHER" id="PTHR45138">
    <property type="entry name" value="REGULATORY COMPONENTS OF SENSORY TRANSDUCTION SYSTEM"/>
    <property type="match status" value="1"/>
</dbReference>
<dbReference type="Gene3D" id="3.30.70.270">
    <property type="match status" value="1"/>
</dbReference>
<dbReference type="PANTHER" id="PTHR45138:SF9">
    <property type="entry name" value="DIGUANYLATE CYCLASE DGCM-RELATED"/>
    <property type="match status" value="1"/>
</dbReference>
<dbReference type="EC" id="2.7.7.65" evidence="1"/>
<feature type="transmembrane region" description="Helical" evidence="3">
    <location>
        <begin position="124"/>
        <end position="143"/>
    </location>
</feature>
<keyword evidence="5" id="KW-0548">Nucleotidyltransferase</keyword>
<feature type="transmembrane region" description="Helical" evidence="3">
    <location>
        <begin position="64"/>
        <end position="86"/>
    </location>
</feature>
<name>A0ABT8BX74_9VIBR</name>
<dbReference type="InterPro" id="IPR043128">
    <property type="entry name" value="Rev_trsase/Diguanyl_cyclase"/>
</dbReference>
<dbReference type="InterPro" id="IPR029787">
    <property type="entry name" value="Nucleotide_cyclase"/>
</dbReference>
<dbReference type="Proteomes" id="UP001238540">
    <property type="component" value="Unassembled WGS sequence"/>
</dbReference>
<organism evidence="5 6">
    <name type="scientific">Vibrio ostreicida</name>
    <dbReference type="NCBI Taxonomy" id="526588"/>
    <lineage>
        <taxon>Bacteria</taxon>
        <taxon>Pseudomonadati</taxon>
        <taxon>Pseudomonadota</taxon>
        <taxon>Gammaproteobacteria</taxon>
        <taxon>Vibrionales</taxon>
        <taxon>Vibrionaceae</taxon>
        <taxon>Vibrio</taxon>
    </lineage>
</organism>
<feature type="transmembrane region" description="Helical" evidence="3">
    <location>
        <begin position="40"/>
        <end position="58"/>
    </location>
</feature>
<dbReference type="CDD" id="cd01949">
    <property type="entry name" value="GGDEF"/>
    <property type="match status" value="1"/>
</dbReference>
<dbReference type="InterPro" id="IPR050469">
    <property type="entry name" value="Diguanylate_Cyclase"/>
</dbReference>
<keyword evidence="3" id="KW-1133">Transmembrane helix</keyword>
<dbReference type="GO" id="GO:0052621">
    <property type="term" value="F:diguanylate cyclase activity"/>
    <property type="evidence" value="ECO:0007669"/>
    <property type="project" value="UniProtKB-EC"/>
</dbReference>
<dbReference type="PROSITE" id="PS50887">
    <property type="entry name" value="GGDEF"/>
    <property type="match status" value="1"/>
</dbReference>
<dbReference type="RefSeq" id="WP_076590339.1">
    <property type="nucleotide sequence ID" value="NZ_JABEYA020000008.1"/>
</dbReference>
<proteinExistence type="predicted"/>
<sequence length="395" mass="44167">MAVHLDITTLSIICVLLSMCYCIGLVLIQKLQPTVNGISTIAFFLLLLSTSFILLSFGNHISHWVSKILANSIMVFSYIVLLLGVCQFRGFDKRLANCGFYSFPIVVIGLTYFTLFVPSTNARVILMSTFVSALCFLAMLANRKGKSADISPSKFLLSAGLATQGIYSLFRFFWTLFETRIDDFMMSGTVHQLAFITTLLMVIFIGFSVTWMLTGRLVATIYDTSIKDELTQLYNRRALEELLPKEMARSIRHNQPLSVVLLDIDHFKKVNDTYGHQAGDRVLRTTGKLLILQTRRDDLSFRYGGEEFLIILPNTDQAAAVTVAEKLREAIMKAKLLPSNEEECTASFGVTQFTGAENWKAAIERADKALYSAKQNGRNQVVFSQQSPGPVEPQA</sequence>
<keyword evidence="3" id="KW-0472">Membrane</keyword>
<comment type="caution">
    <text evidence="5">The sequence shown here is derived from an EMBL/GenBank/DDBJ whole genome shotgun (WGS) entry which is preliminary data.</text>
</comment>